<dbReference type="PROSITE" id="PS50943">
    <property type="entry name" value="HTH_CROC1"/>
    <property type="match status" value="1"/>
</dbReference>
<dbReference type="AlphaFoldDB" id="A0AA41UDE1"/>
<dbReference type="SUPFAM" id="SSF47413">
    <property type="entry name" value="lambda repressor-like DNA-binding domains"/>
    <property type="match status" value="1"/>
</dbReference>
<dbReference type="GO" id="GO:0003677">
    <property type="term" value="F:DNA binding"/>
    <property type="evidence" value="ECO:0007669"/>
    <property type="project" value="InterPro"/>
</dbReference>
<dbReference type="RefSeq" id="WP_281737178.1">
    <property type="nucleotide sequence ID" value="NZ_JAKETQ010000004.1"/>
</dbReference>
<proteinExistence type="predicted"/>
<dbReference type="Gene3D" id="1.10.260.40">
    <property type="entry name" value="lambda repressor-like DNA-binding domains"/>
    <property type="match status" value="1"/>
</dbReference>
<evidence type="ECO:0000313" key="2">
    <source>
        <dbReference type="EMBL" id="MCI0129237.1"/>
    </source>
</evidence>
<evidence type="ECO:0000259" key="1">
    <source>
        <dbReference type="PROSITE" id="PS50943"/>
    </source>
</evidence>
<feature type="domain" description="HTH cro/C1-type" evidence="1">
    <location>
        <begin position="5"/>
        <end position="50"/>
    </location>
</feature>
<dbReference type="InterPro" id="IPR001387">
    <property type="entry name" value="Cro/C1-type_HTH"/>
</dbReference>
<comment type="caution">
    <text evidence="2">The sequence shown here is derived from an EMBL/GenBank/DDBJ whole genome shotgun (WGS) entry which is preliminary data.</text>
</comment>
<organism evidence="2 3">
    <name type="scientific">Paradevosia shaoguanensis</name>
    <dbReference type="NCBI Taxonomy" id="1335043"/>
    <lineage>
        <taxon>Bacteria</taxon>
        <taxon>Pseudomonadati</taxon>
        <taxon>Pseudomonadota</taxon>
        <taxon>Alphaproteobacteria</taxon>
        <taxon>Hyphomicrobiales</taxon>
        <taxon>Devosiaceae</taxon>
        <taxon>Paradevosia</taxon>
    </lineage>
</organism>
<dbReference type="Pfam" id="PF01381">
    <property type="entry name" value="HTH_3"/>
    <property type="match status" value="1"/>
</dbReference>
<gene>
    <name evidence="2" type="ORF">ML536_20585</name>
</gene>
<protein>
    <submittedName>
        <fullName evidence="2">Helix-turn-helix domain-containing protein</fullName>
    </submittedName>
</protein>
<accession>A0AA41UDE1</accession>
<name>A0AA41UDE1_9HYPH</name>
<keyword evidence="3" id="KW-1185">Reference proteome</keyword>
<dbReference type="CDD" id="cd00093">
    <property type="entry name" value="HTH_XRE"/>
    <property type="match status" value="1"/>
</dbReference>
<reference evidence="2" key="1">
    <citation type="submission" date="2022-03" db="EMBL/GenBank/DDBJ databases">
        <title>The complete genome sequence of a Methyloterrigena soli.</title>
        <authorList>
            <person name="Zi Z."/>
        </authorList>
    </citation>
    <scope>NUCLEOTIDE SEQUENCE</scope>
    <source>
        <strain evidence="2">M48</strain>
    </source>
</reference>
<dbReference type="EMBL" id="JALAZD010000004">
    <property type="protein sequence ID" value="MCI0129237.1"/>
    <property type="molecule type" value="Genomic_DNA"/>
</dbReference>
<dbReference type="Proteomes" id="UP001156140">
    <property type="component" value="Unassembled WGS sequence"/>
</dbReference>
<evidence type="ECO:0000313" key="3">
    <source>
        <dbReference type="Proteomes" id="UP001156140"/>
    </source>
</evidence>
<sequence length="75" mass="8340">MSPLEWRTDQKLSQAAVAKMLGIVGKNPATTWQRWESGKREPPLSVVAKIEILSDGKVTLHSWTQLRRSQIGVAA</sequence>
<dbReference type="InterPro" id="IPR010982">
    <property type="entry name" value="Lambda_DNA-bd_dom_sf"/>
</dbReference>